<dbReference type="AlphaFoldDB" id="A0A8X6MUM7"/>
<protein>
    <submittedName>
        <fullName evidence="2">Uncharacterized protein</fullName>
    </submittedName>
</protein>
<dbReference type="EMBL" id="BMAW01097260">
    <property type="protein sequence ID" value="GFS78844.1"/>
    <property type="molecule type" value="Genomic_DNA"/>
</dbReference>
<reference evidence="2" key="1">
    <citation type="submission" date="2020-08" db="EMBL/GenBank/DDBJ databases">
        <title>Multicomponent nature underlies the extraordinary mechanical properties of spider dragline silk.</title>
        <authorList>
            <person name="Kono N."/>
            <person name="Nakamura H."/>
            <person name="Mori M."/>
            <person name="Yoshida Y."/>
            <person name="Ohtoshi R."/>
            <person name="Malay A.D."/>
            <person name="Moran D.A.P."/>
            <person name="Tomita M."/>
            <person name="Numata K."/>
            <person name="Arakawa K."/>
        </authorList>
    </citation>
    <scope>NUCLEOTIDE SEQUENCE</scope>
</reference>
<keyword evidence="3" id="KW-1185">Reference proteome</keyword>
<feature type="region of interest" description="Disordered" evidence="1">
    <location>
        <begin position="25"/>
        <end position="61"/>
    </location>
</feature>
<evidence type="ECO:0000256" key="1">
    <source>
        <dbReference type="SAM" id="MobiDB-lite"/>
    </source>
</evidence>
<dbReference type="Proteomes" id="UP000887013">
    <property type="component" value="Unassembled WGS sequence"/>
</dbReference>
<proteinExistence type="predicted"/>
<comment type="caution">
    <text evidence="2">The sequence shown here is derived from an EMBL/GenBank/DDBJ whole genome shotgun (WGS) entry which is preliminary data.</text>
</comment>
<accession>A0A8X6MUM7</accession>
<gene>
    <name evidence="2" type="ORF">NPIL_71111</name>
</gene>
<sequence length="86" mass="9571">MKRGSHTHWACTCRQLRRTFALRGMGRIQRSGGKSSHCRSSGRGTTPPQSARNHTASAHQDRYNIHVKGALVRRPALYDIASADTQ</sequence>
<name>A0A8X6MUM7_NEPPI</name>
<evidence type="ECO:0000313" key="3">
    <source>
        <dbReference type="Proteomes" id="UP000887013"/>
    </source>
</evidence>
<organism evidence="2 3">
    <name type="scientific">Nephila pilipes</name>
    <name type="common">Giant wood spider</name>
    <name type="synonym">Nephila maculata</name>
    <dbReference type="NCBI Taxonomy" id="299642"/>
    <lineage>
        <taxon>Eukaryota</taxon>
        <taxon>Metazoa</taxon>
        <taxon>Ecdysozoa</taxon>
        <taxon>Arthropoda</taxon>
        <taxon>Chelicerata</taxon>
        <taxon>Arachnida</taxon>
        <taxon>Araneae</taxon>
        <taxon>Araneomorphae</taxon>
        <taxon>Entelegynae</taxon>
        <taxon>Araneoidea</taxon>
        <taxon>Nephilidae</taxon>
        <taxon>Nephila</taxon>
    </lineage>
</organism>
<evidence type="ECO:0000313" key="2">
    <source>
        <dbReference type="EMBL" id="GFS78844.1"/>
    </source>
</evidence>
<feature type="compositionally biased region" description="Polar residues" evidence="1">
    <location>
        <begin position="32"/>
        <end position="58"/>
    </location>
</feature>